<dbReference type="InterPro" id="IPR019987">
    <property type="entry name" value="GTP-bd_ribosome_bio_YsxC"/>
</dbReference>
<comment type="caution">
    <text evidence="13">The sequence shown here is derived from an EMBL/GenBank/DDBJ whole genome shotgun (WGS) entry which is preliminary data.</text>
</comment>
<comment type="similarity">
    <text evidence="2 10">Belongs to the TRAFAC class TrmE-Era-EngA-EngB-Septin-like GTPase superfamily. EngB GTPase family.</text>
</comment>
<dbReference type="PROSITE" id="PS51706">
    <property type="entry name" value="G_ENGB"/>
    <property type="match status" value="1"/>
</dbReference>
<dbReference type="AlphaFoldDB" id="A0AA37V8P6"/>
<evidence type="ECO:0000256" key="1">
    <source>
        <dbReference type="ARBA" id="ARBA00001946"/>
    </source>
</evidence>
<evidence type="ECO:0000256" key="9">
    <source>
        <dbReference type="ARBA" id="ARBA00023306"/>
    </source>
</evidence>
<comment type="cofactor">
    <cofactor evidence="1">
        <name>Mg(2+)</name>
        <dbReference type="ChEBI" id="CHEBI:18420"/>
    </cofactor>
</comment>
<dbReference type="InterPro" id="IPR005225">
    <property type="entry name" value="Small_GTP-bd"/>
</dbReference>
<keyword evidence="9 10" id="KW-0131">Cell cycle</keyword>
<keyword evidence="7 10" id="KW-0342">GTP-binding</keyword>
<evidence type="ECO:0000256" key="11">
    <source>
        <dbReference type="SAM" id="MobiDB-lite"/>
    </source>
</evidence>
<keyword evidence="14" id="KW-1185">Reference proteome</keyword>
<dbReference type="Proteomes" id="UP001161325">
    <property type="component" value="Unassembled WGS sequence"/>
</dbReference>
<comment type="function">
    <text evidence="10">Necessary for normal cell division and for the maintenance of normal septation.</text>
</comment>
<dbReference type="PANTHER" id="PTHR11649:SF13">
    <property type="entry name" value="ENGB-TYPE G DOMAIN-CONTAINING PROTEIN"/>
    <property type="match status" value="1"/>
</dbReference>
<dbReference type="PANTHER" id="PTHR11649">
    <property type="entry name" value="MSS1/TRME-RELATED GTP-BINDING PROTEIN"/>
    <property type="match status" value="1"/>
</dbReference>
<dbReference type="InterPro" id="IPR027417">
    <property type="entry name" value="P-loop_NTPase"/>
</dbReference>
<evidence type="ECO:0000256" key="7">
    <source>
        <dbReference type="ARBA" id="ARBA00023134"/>
    </source>
</evidence>
<reference evidence="13" key="1">
    <citation type="submission" date="2022-08" db="EMBL/GenBank/DDBJ databases">
        <title>Draft genome sequencing of Roseisolibacter agri AW1220.</title>
        <authorList>
            <person name="Tobiishi Y."/>
            <person name="Tonouchi A."/>
        </authorList>
    </citation>
    <scope>NUCLEOTIDE SEQUENCE</scope>
    <source>
        <strain evidence="13">AW1220</strain>
    </source>
</reference>
<name>A0AA37V8P6_9BACT</name>
<dbReference type="NCBIfam" id="TIGR00231">
    <property type="entry name" value="small_GTP"/>
    <property type="match status" value="1"/>
</dbReference>
<dbReference type="GO" id="GO:0000917">
    <property type="term" value="P:division septum assembly"/>
    <property type="evidence" value="ECO:0007669"/>
    <property type="project" value="UniProtKB-KW"/>
</dbReference>
<keyword evidence="4" id="KW-0479">Metal-binding</keyword>
<dbReference type="GO" id="GO:0005829">
    <property type="term" value="C:cytosol"/>
    <property type="evidence" value="ECO:0007669"/>
    <property type="project" value="TreeGrafter"/>
</dbReference>
<keyword evidence="3 10" id="KW-0132">Cell division</keyword>
<sequence>MSADPLVIRRLDYLGPMSSPDGWRPEPRLPEVAFSGRSNVGKSSLINKLVRRKGWARVSNTPGRTREIHFFDVNGQFALVDLPGYGYARISKERKAEWRPLIEGFLRHSPRLQGVVQLLDVRHDPSGDDLQMLDFLSEIEVPTIIVATKVDKMKRAEASARVLATAAALGMEESQIIPFSAVTGEGRDELASAIADLVAQPAWREPEPAPASEDDDAVPTDAPRREDEAP</sequence>
<accession>A0AA37V8P6</accession>
<dbReference type="InterPro" id="IPR030393">
    <property type="entry name" value="G_ENGB_dom"/>
</dbReference>
<dbReference type="RefSeq" id="WP_284352442.1">
    <property type="nucleotide sequence ID" value="NZ_BRXS01000007.1"/>
</dbReference>
<dbReference type="HAMAP" id="MF_00321">
    <property type="entry name" value="GTPase_EngB"/>
    <property type="match status" value="1"/>
</dbReference>
<evidence type="ECO:0000256" key="6">
    <source>
        <dbReference type="ARBA" id="ARBA00022842"/>
    </source>
</evidence>
<feature type="domain" description="EngB-type G" evidence="12">
    <location>
        <begin position="28"/>
        <end position="200"/>
    </location>
</feature>
<organism evidence="13 14">
    <name type="scientific">Roseisolibacter agri</name>
    <dbReference type="NCBI Taxonomy" id="2014610"/>
    <lineage>
        <taxon>Bacteria</taxon>
        <taxon>Pseudomonadati</taxon>
        <taxon>Gemmatimonadota</taxon>
        <taxon>Gemmatimonadia</taxon>
        <taxon>Gemmatimonadales</taxon>
        <taxon>Gemmatimonadaceae</taxon>
        <taxon>Roseisolibacter</taxon>
    </lineage>
</organism>
<gene>
    <name evidence="10" type="primary">engB</name>
    <name evidence="13" type="ORF">rosag_45290</name>
</gene>
<evidence type="ECO:0000313" key="14">
    <source>
        <dbReference type="Proteomes" id="UP001161325"/>
    </source>
</evidence>
<dbReference type="EMBL" id="BRXS01000007">
    <property type="protein sequence ID" value="GLC28016.1"/>
    <property type="molecule type" value="Genomic_DNA"/>
</dbReference>
<keyword evidence="6" id="KW-0460">Magnesium</keyword>
<evidence type="ECO:0000256" key="5">
    <source>
        <dbReference type="ARBA" id="ARBA00022741"/>
    </source>
</evidence>
<dbReference type="NCBIfam" id="TIGR03598">
    <property type="entry name" value="GTPase_YsxC"/>
    <property type="match status" value="1"/>
</dbReference>
<keyword evidence="5 10" id="KW-0547">Nucleotide-binding</keyword>
<dbReference type="GO" id="GO:0005525">
    <property type="term" value="F:GTP binding"/>
    <property type="evidence" value="ECO:0007669"/>
    <property type="project" value="UniProtKB-UniRule"/>
</dbReference>
<evidence type="ECO:0000256" key="2">
    <source>
        <dbReference type="ARBA" id="ARBA00009638"/>
    </source>
</evidence>
<evidence type="ECO:0000256" key="8">
    <source>
        <dbReference type="ARBA" id="ARBA00023210"/>
    </source>
</evidence>
<evidence type="ECO:0000256" key="4">
    <source>
        <dbReference type="ARBA" id="ARBA00022723"/>
    </source>
</evidence>
<dbReference type="SUPFAM" id="SSF52540">
    <property type="entry name" value="P-loop containing nucleoside triphosphate hydrolases"/>
    <property type="match status" value="1"/>
</dbReference>
<dbReference type="InterPro" id="IPR006073">
    <property type="entry name" value="GTP-bd"/>
</dbReference>
<dbReference type="Gene3D" id="3.40.50.300">
    <property type="entry name" value="P-loop containing nucleotide triphosphate hydrolases"/>
    <property type="match status" value="1"/>
</dbReference>
<keyword evidence="8 10" id="KW-0717">Septation</keyword>
<dbReference type="GO" id="GO:0046872">
    <property type="term" value="F:metal ion binding"/>
    <property type="evidence" value="ECO:0007669"/>
    <property type="project" value="UniProtKB-KW"/>
</dbReference>
<dbReference type="Pfam" id="PF01926">
    <property type="entry name" value="MMR_HSR1"/>
    <property type="match status" value="1"/>
</dbReference>
<evidence type="ECO:0000256" key="3">
    <source>
        <dbReference type="ARBA" id="ARBA00022618"/>
    </source>
</evidence>
<feature type="region of interest" description="Disordered" evidence="11">
    <location>
        <begin position="201"/>
        <end position="230"/>
    </location>
</feature>
<evidence type="ECO:0000256" key="10">
    <source>
        <dbReference type="HAMAP-Rule" id="MF_00321"/>
    </source>
</evidence>
<protein>
    <recommendedName>
        <fullName evidence="10">Probable GTP-binding protein EngB</fullName>
    </recommendedName>
</protein>
<evidence type="ECO:0000259" key="12">
    <source>
        <dbReference type="PROSITE" id="PS51706"/>
    </source>
</evidence>
<proteinExistence type="inferred from homology"/>
<dbReference type="CDD" id="cd01876">
    <property type="entry name" value="YihA_EngB"/>
    <property type="match status" value="1"/>
</dbReference>
<evidence type="ECO:0000313" key="13">
    <source>
        <dbReference type="EMBL" id="GLC28016.1"/>
    </source>
</evidence>